<keyword evidence="3" id="KW-0732">Signal</keyword>
<evidence type="ECO:0008006" key="6">
    <source>
        <dbReference type="Google" id="ProtNLM"/>
    </source>
</evidence>
<comment type="caution">
    <text evidence="4">The sequence shown here is derived from an EMBL/GenBank/DDBJ whole genome shotgun (WGS) entry which is preliminary data.</text>
</comment>
<evidence type="ECO:0000256" key="2">
    <source>
        <dbReference type="SAM" id="Phobius"/>
    </source>
</evidence>
<keyword evidence="2" id="KW-0812">Transmembrane</keyword>
<dbReference type="GO" id="GO:0005975">
    <property type="term" value="P:carbohydrate metabolic process"/>
    <property type="evidence" value="ECO:0007669"/>
    <property type="project" value="UniProtKB-ARBA"/>
</dbReference>
<evidence type="ECO:0000256" key="1">
    <source>
        <dbReference type="SAM" id="MobiDB-lite"/>
    </source>
</evidence>
<feature type="region of interest" description="Disordered" evidence="1">
    <location>
        <begin position="218"/>
        <end position="262"/>
    </location>
</feature>
<evidence type="ECO:0000313" key="4">
    <source>
        <dbReference type="EMBL" id="OZG49218.1"/>
    </source>
</evidence>
<name>A0A261EQT6_9BIFI</name>
<evidence type="ECO:0000313" key="5">
    <source>
        <dbReference type="Proteomes" id="UP000216004"/>
    </source>
</evidence>
<dbReference type="Gene3D" id="2.60.40.10">
    <property type="entry name" value="Immunoglobulins"/>
    <property type="match status" value="1"/>
</dbReference>
<keyword evidence="2" id="KW-0472">Membrane</keyword>
<keyword evidence="2" id="KW-1133">Transmembrane helix</keyword>
<organism evidence="4 5">
    <name type="scientific">Bombiscardovia coagulans</name>
    <dbReference type="NCBI Taxonomy" id="686666"/>
    <lineage>
        <taxon>Bacteria</taxon>
        <taxon>Bacillati</taxon>
        <taxon>Actinomycetota</taxon>
        <taxon>Actinomycetes</taxon>
        <taxon>Bifidobacteriales</taxon>
        <taxon>Bifidobacteriaceae</taxon>
        <taxon>Bombiscardovia</taxon>
    </lineage>
</organism>
<evidence type="ECO:0000256" key="3">
    <source>
        <dbReference type="SAM" id="SignalP"/>
    </source>
</evidence>
<feature type="chain" id="PRO_5012582457" description="Cell surface protein" evidence="3">
    <location>
        <begin position="25"/>
        <end position="314"/>
    </location>
</feature>
<dbReference type="Proteomes" id="UP000216004">
    <property type="component" value="Unassembled WGS sequence"/>
</dbReference>
<feature type="transmembrane region" description="Helical" evidence="2">
    <location>
        <begin position="287"/>
        <end position="309"/>
    </location>
</feature>
<dbReference type="InterPro" id="IPR013783">
    <property type="entry name" value="Ig-like_fold"/>
</dbReference>
<protein>
    <recommendedName>
        <fullName evidence="6">Cell surface protein</fullName>
    </recommendedName>
</protein>
<feature type="signal peptide" evidence="3">
    <location>
        <begin position="1"/>
        <end position="24"/>
    </location>
</feature>
<reference evidence="4 5" key="1">
    <citation type="journal article" date="2017" name="BMC Genomics">
        <title>Comparative genomic and phylogenomic analyses of the Bifidobacteriaceae family.</title>
        <authorList>
            <person name="Lugli G.A."/>
            <person name="Milani C."/>
            <person name="Turroni F."/>
            <person name="Duranti S."/>
            <person name="Mancabelli L."/>
            <person name="Mangifesta M."/>
            <person name="Ferrario C."/>
            <person name="Modesto M."/>
            <person name="Mattarelli P."/>
            <person name="Jiri K."/>
            <person name="van Sinderen D."/>
            <person name="Ventura M."/>
        </authorList>
    </citation>
    <scope>NUCLEOTIDE SEQUENCE [LARGE SCALE GENOMIC DNA]</scope>
    <source>
        <strain evidence="4 5">DSM 22924</strain>
    </source>
</reference>
<feature type="compositionally biased region" description="Pro residues" evidence="1">
    <location>
        <begin position="221"/>
        <end position="242"/>
    </location>
</feature>
<dbReference type="EMBL" id="MWWS01000005">
    <property type="protein sequence ID" value="OZG49218.1"/>
    <property type="molecule type" value="Genomic_DNA"/>
</dbReference>
<proteinExistence type="predicted"/>
<keyword evidence="5" id="KW-1185">Reference proteome</keyword>
<gene>
    <name evidence="4" type="ORF">BOCO_1027</name>
</gene>
<dbReference type="AlphaFoldDB" id="A0A261EQT6"/>
<accession>A0A261EQT6</accession>
<sequence length="314" mass="32718">MLCILACALSFMVMLGSHPLQAFADDKQSQTNPTLTIHVLDNGASTGATGIEGVAEMLPKDAKPVGAGYVYSLTKLNFDAVQTLVPSGEPVPNKEATDKVVAKLSDYIDKTNGIETIHLGSTDSQGSVTVGSQAKNGIWLKDASYDGKAGTITGGSPATFSIEENDGVQRKAYWLLQLVAGPKEVSATADPSIITMPGQKTDGSPEYNVVSYPKVQTKPVPGEPIQPTPPNKAPIVPVPPKKNPGSVPTKAPIRPDPSKDCPNCVSTGTGTSTAYRPSGHLVATGSAVTSLLTATSVLLIVALAIMYSAKRYTK</sequence>